<organism evidence="3 4">
    <name type="scientific">Halioxenophilus aromaticivorans</name>
    <dbReference type="NCBI Taxonomy" id="1306992"/>
    <lineage>
        <taxon>Bacteria</taxon>
        <taxon>Pseudomonadati</taxon>
        <taxon>Pseudomonadota</taxon>
        <taxon>Gammaproteobacteria</taxon>
        <taxon>Alteromonadales</taxon>
        <taxon>Alteromonadaceae</taxon>
        <taxon>Halioxenophilus</taxon>
    </lineage>
</organism>
<keyword evidence="4" id="KW-1185">Reference proteome</keyword>
<comment type="caution">
    <text evidence="3">The sequence shown here is derived from an EMBL/GenBank/DDBJ whole genome shotgun (WGS) entry which is preliminary data.</text>
</comment>
<dbReference type="EMBL" id="BAABLX010000071">
    <property type="protein sequence ID" value="GAA4955858.1"/>
    <property type="molecule type" value="Genomic_DNA"/>
</dbReference>
<dbReference type="RefSeq" id="WP_345426602.1">
    <property type="nucleotide sequence ID" value="NZ_AP031496.1"/>
</dbReference>
<dbReference type="GO" id="GO:0009446">
    <property type="term" value="P:putrescine biosynthetic process"/>
    <property type="evidence" value="ECO:0007669"/>
    <property type="project" value="InterPro"/>
</dbReference>
<evidence type="ECO:0000313" key="4">
    <source>
        <dbReference type="Proteomes" id="UP001409585"/>
    </source>
</evidence>
<keyword evidence="1 2" id="KW-0378">Hydrolase</keyword>
<dbReference type="NCBIfam" id="NF010070">
    <property type="entry name" value="PRK13551.1"/>
    <property type="match status" value="1"/>
</dbReference>
<dbReference type="HAMAP" id="MF_01841">
    <property type="entry name" value="Agmatine_deimin"/>
    <property type="match status" value="1"/>
</dbReference>
<protein>
    <recommendedName>
        <fullName evidence="2">Putative agmatine deiminase</fullName>
        <ecNumber evidence="2">3.5.3.12</ecNumber>
    </recommendedName>
    <alternativeName>
        <fullName evidence="2">Agmatine iminohydrolase</fullName>
    </alternativeName>
</protein>
<dbReference type="GO" id="GO:0047632">
    <property type="term" value="F:agmatine deiminase activity"/>
    <property type="evidence" value="ECO:0007669"/>
    <property type="project" value="UniProtKB-UniRule"/>
</dbReference>
<dbReference type="InterPro" id="IPR017754">
    <property type="entry name" value="Agmatine_deiminase"/>
</dbReference>
<dbReference type="PANTHER" id="PTHR31377">
    <property type="entry name" value="AGMATINE DEIMINASE-RELATED"/>
    <property type="match status" value="1"/>
</dbReference>
<sequence length="368" mass="40810">MAKTLKTTPSQDGFYVPGAWQPKKQCWMIWPQQSDVWPAGAKLAQAAFVRVASAIADSEPVTMCVSAAQFQNARARLPDTVRLVEMSTNDAWMRDSGPNFVINDQGQVRGVDWQFNSWGGHIGGLRNHWELDEHIAHKVLEIENTDRYKAPIVAEGGALQADGEGTLITTRQCLLNPNRTGERSDEEVDQALKDYMNVEKIIWLPTGCPFDETDGHIDDLCVFAAPGVVLLTWTEDKNDPQYEVSQLTYDILSNETDAKGRPLKVVKVHQPNPICWTEEEHATFDRNAEAIARQPGERIAATYVNYYIGNSAVFVPLYDDPNDEPALAVIQDQFPNHKVVGVPGCRDILLGGGSIGCITQAQFSGETR</sequence>
<dbReference type="SUPFAM" id="SSF55909">
    <property type="entry name" value="Pentein"/>
    <property type="match status" value="1"/>
</dbReference>
<evidence type="ECO:0000256" key="2">
    <source>
        <dbReference type="HAMAP-Rule" id="MF_01841"/>
    </source>
</evidence>
<proteinExistence type="inferred from homology"/>
<dbReference type="Gene3D" id="3.75.10.10">
    <property type="entry name" value="L-arginine/glycine Amidinotransferase, Chain A"/>
    <property type="match status" value="1"/>
</dbReference>
<evidence type="ECO:0000313" key="3">
    <source>
        <dbReference type="EMBL" id="GAA4955858.1"/>
    </source>
</evidence>
<dbReference type="AlphaFoldDB" id="A0AAV3U7P1"/>
<accession>A0AAV3U7P1</accession>
<dbReference type="InterPro" id="IPR007466">
    <property type="entry name" value="Peptidyl-Arg-deiminase_porph"/>
</dbReference>
<comment type="similarity">
    <text evidence="2">Belongs to the agmatine deiminase family.</text>
</comment>
<dbReference type="Proteomes" id="UP001409585">
    <property type="component" value="Unassembled WGS sequence"/>
</dbReference>
<dbReference type="GO" id="GO:0004668">
    <property type="term" value="F:protein-arginine deiminase activity"/>
    <property type="evidence" value="ECO:0007669"/>
    <property type="project" value="InterPro"/>
</dbReference>
<dbReference type="Pfam" id="PF04371">
    <property type="entry name" value="PAD_porph"/>
    <property type="match status" value="1"/>
</dbReference>
<name>A0AAV3U7P1_9ALTE</name>
<comment type="catalytic activity">
    <reaction evidence="2">
        <text>agmatine + H2O = N-carbamoylputrescine + NH4(+)</text>
        <dbReference type="Rhea" id="RHEA:18037"/>
        <dbReference type="ChEBI" id="CHEBI:15377"/>
        <dbReference type="ChEBI" id="CHEBI:28938"/>
        <dbReference type="ChEBI" id="CHEBI:58145"/>
        <dbReference type="ChEBI" id="CHEBI:58318"/>
        <dbReference type="EC" id="3.5.3.12"/>
    </reaction>
</comment>
<dbReference type="PANTHER" id="PTHR31377:SF0">
    <property type="entry name" value="AGMATINE DEIMINASE-RELATED"/>
    <property type="match status" value="1"/>
</dbReference>
<evidence type="ECO:0000256" key="1">
    <source>
        <dbReference type="ARBA" id="ARBA00022801"/>
    </source>
</evidence>
<reference evidence="4" key="1">
    <citation type="journal article" date="2019" name="Int. J. Syst. Evol. Microbiol.">
        <title>The Global Catalogue of Microorganisms (GCM) 10K type strain sequencing project: providing services to taxonomists for standard genome sequencing and annotation.</title>
        <authorList>
            <consortium name="The Broad Institute Genomics Platform"/>
            <consortium name="The Broad Institute Genome Sequencing Center for Infectious Disease"/>
            <person name="Wu L."/>
            <person name="Ma J."/>
        </authorList>
    </citation>
    <scope>NUCLEOTIDE SEQUENCE [LARGE SCALE GENOMIC DNA]</scope>
    <source>
        <strain evidence="4">JCM 19134</strain>
    </source>
</reference>
<gene>
    <name evidence="2 3" type="primary">aguA</name>
    <name evidence="3" type="ORF">GCM10025791_40120</name>
</gene>
<feature type="active site" description="Amidino-cysteine intermediate" evidence="2">
    <location>
        <position position="357"/>
    </location>
</feature>
<dbReference type="EC" id="3.5.3.12" evidence="2"/>
<dbReference type="NCBIfam" id="TIGR03380">
    <property type="entry name" value="agmatine_aguA"/>
    <property type="match status" value="1"/>
</dbReference>